<name>A0ABZ0QJK9_9VIBR</name>
<gene>
    <name evidence="2" type="ORF">R8Z52_19140</name>
</gene>
<evidence type="ECO:0000313" key="3">
    <source>
        <dbReference type="Proteomes" id="UP001304071"/>
    </source>
</evidence>
<evidence type="ECO:0000259" key="1">
    <source>
        <dbReference type="Pfam" id="PF04073"/>
    </source>
</evidence>
<feature type="domain" description="YbaK/aminoacyl-tRNA synthetase-associated" evidence="1">
    <location>
        <begin position="24"/>
        <end position="141"/>
    </location>
</feature>
<dbReference type="InterPro" id="IPR036754">
    <property type="entry name" value="YbaK/aa-tRNA-synt-asso_dom_sf"/>
</dbReference>
<dbReference type="Pfam" id="PF04073">
    <property type="entry name" value="tRNA_edit"/>
    <property type="match status" value="1"/>
</dbReference>
<reference evidence="2 3" key="1">
    <citation type="submission" date="2023-11" db="EMBL/GenBank/DDBJ databases">
        <title>Plant-associative lifestyle of Vibrio porteresiae and its evolutionary dynamics.</title>
        <authorList>
            <person name="Rameshkumar N."/>
            <person name="Kirti K."/>
        </authorList>
    </citation>
    <scope>NUCLEOTIDE SEQUENCE [LARGE SCALE GENOMIC DNA]</scope>
    <source>
        <strain evidence="2 3">MSSRF30</strain>
    </source>
</reference>
<dbReference type="EMBL" id="CP138204">
    <property type="protein sequence ID" value="WPC76645.1"/>
    <property type="molecule type" value="Genomic_DNA"/>
</dbReference>
<dbReference type="RefSeq" id="WP_261897047.1">
    <property type="nucleotide sequence ID" value="NZ_AP024896.1"/>
</dbReference>
<dbReference type="PANTHER" id="PTHR30411:SF1">
    <property type="entry name" value="CYTOPLASMIC PROTEIN"/>
    <property type="match status" value="1"/>
</dbReference>
<keyword evidence="3" id="KW-1185">Reference proteome</keyword>
<evidence type="ECO:0000313" key="2">
    <source>
        <dbReference type="EMBL" id="WPC76645.1"/>
    </source>
</evidence>
<protein>
    <submittedName>
        <fullName evidence="2">YbaK/EbsC family protein</fullName>
    </submittedName>
</protein>
<organism evidence="2 3">
    <name type="scientific">Vibrio porteresiae DSM 19223</name>
    <dbReference type="NCBI Taxonomy" id="1123496"/>
    <lineage>
        <taxon>Bacteria</taxon>
        <taxon>Pseudomonadati</taxon>
        <taxon>Pseudomonadota</taxon>
        <taxon>Gammaproteobacteria</taxon>
        <taxon>Vibrionales</taxon>
        <taxon>Vibrionaceae</taxon>
        <taxon>Vibrio</taxon>
    </lineage>
</organism>
<dbReference type="CDD" id="cd04333">
    <property type="entry name" value="ProX_deacylase"/>
    <property type="match status" value="1"/>
</dbReference>
<dbReference type="Gene3D" id="3.90.960.10">
    <property type="entry name" value="YbaK/aminoacyl-tRNA synthetase-associated domain"/>
    <property type="match status" value="1"/>
</dbReference>
<dbReference type="InterPro" id="IPR007214">
    <property type="entry name" value="YbaK/aa-tRNA-synth-assoc-dom"/>
</dbReference>
<accession>A0ABZ0QJK9</accession>
<dbReference type="Proteomes" id="UP001304071">
    <property type="component" value="Chromosome 2"/>
</dbReference>
<dbReference type="PANTHER" id="PTHR30411">
    <property type="entry name" value="CYTOPLASMIC PROTEIN"/>
    <property type="match status" value="1"/>
</dbReference>
<sequence length="157" mass="16584">MSVEQVKSFLAERAPEIKVTELAESTATVADAALAFGVEPGQIAKTLSVHLEQGVALIVMAGDAKIHNGKFKRLFGLKPRMLKGEEVEPLTGFFPGGVCPFTTQAGVAVFCDESLKAYDIVLPAGGNANSGVKISPKRLAEICTAEWVDVAKEPVEA</sequence>
<dbReference type="SUPFAM" id="SSF55826">
    <property type="entry name" value="YbaK/ProRS associated domain"/>
    <property type="match status" value="1"/>
</dbReference>
<proteinExistence type="predicted"/>